<organism evidence="11 12">
    <name type="scientific">Anabarilius grahami</name>
    <name type="common">Kanglang fish</name>
    <name type="synonym">Barilius grahami</name>
    <dbReference type="NCBI Taxonomy" id="495550"/>
    <lineage>
        <taxon>Eukaryota</taxon>
        <taxon>Metazoa</taxon>
        <taxon>Chordata</taxon>
        <taxon>Craniata</taxon>
        <taxon>Vertebrata</taxon>
        <taxon>Euteleostomi</taxon>
        <taxon>Actinopterygii</taxon>
        <taxon>Neopterygii</taxon>
        <taxon>Teleostei</taxon>
        <taxon>Ostariophysi</taxon>
        <taxon>Cypriniformes</taxon>
        <taxon>Xenocyprididae</taxon>
        <taxon>Xenocypridinae</taxon>
        <taxon>Xenocypridinae incertae sedis</taxon>
        <taxon>Anabarilius</taxon>
    </lineage>
</organism>
<dbReference type="PROSITE" id="PS00211">
    <property type="entry name" value="ABC_TRANSPORTER_1"/>
    <property type="match status" value="1"/>
</dbReference>
<keyword evidence="3" id="KW-0677">Repeat</keyword>
<protein>
    <recommendedName>
        <fullName evidence="7">ATP-binding cassette sub-family F member 2</fullName>
    </recommendedName>
</protein>
<dbReference type="FunFam" id="3.40.50.300:FF:000467">
    <property type="entry name" value="ATP-binding cassette sub-family F member 2"/>
    <property type="match status" value="1"/>
</dbReference>
<keyword evidence="5 11" id="KW-0067">ATP-binding</keyword>
<dbReference type="InterPro" id="IPR017871">
    <property type="entry name" value="ABC_transporter-like_CS"/>
</dbReference>
<evidence type="ECO:0000313" key="12">
    <source>
        <dbReference type="Proteomes" id="UP000281406"/>
    </source>
</evidence>
<dbReference type="FunFam" id="3.40.50.300:FF:000104">
    <property type="entry name" value="ATP-binding cassette sub-family F member 3"/>
    <property type="match status" value="1"/>
</dbReference>
<keyword evidence="12" id="KW-1185">Reference proteome</keyword>
<dbReference type="InterPro" id="IPR032781">
    <property type="entry name" value="ABC_tran_Xtn"/>
</dbReference>
<dbReference type="EMBL" id="RJVU01044706">
    <property type="protein sequence ID" value="ROL44565.1"/>
    <property type="molecule type" value="Genomic_DNA"/>
</dbReference>
<feature type="compositionally biased region" description="Pro residues" evidence="9">
    <location>
        <begin position="43"/>
        <end position="61"/>
    </location>
</feature>
<dbReference type="Pfam" id="PF00005">
    <property type="entry name" value="ABC_tran"/>
    <property type="match status" value="2"/>
</dbReference>
<dbReference type="Pfam" id="PF12848">
    <property type="entry name" value="ABC_tran_Xtn"/>
    <property type="match status" value="1"/>
</dbReference>
<dbReference type="OrthoDB" id="2110130at2759"/>
<feature type="domain" description="ABC transporter" evidence="10">
    <location>
        <begin position="544"/>
        <end position="783"/>
    </location>
</feature>
<dbReference type="Proteomes" id="UP000281406">
    <property type="component" value="Unassembled WGS sequence"/>
</dbReference>
<accession>A0A3N0YEA4</accession>
<dbReference type="InterPro" id="IPR003593">
    <property type="entry name" value="AAA+_ATPase"/>
</dbReference>
<dbReference type="InterPro" id="IPR003439">
    <property type="entry name" value="ABC_transporter-like_ATP-bd"/>
</dbReference>
<dbReference type="GO" id="GO:0016887">
    <property type="term" value="F:ATP hydrolysis activity"/>
    <property type="evidence" value="ECO:0007669"/>
    <property type="project" value="InterPro"/>
</dbReference>
<dbReference type="PANTHER" id="PTHR19211">
    <property type="entry name" value="ATP-BINDING TRANSPORT PROTEIN-RELATED"/>
    <property type="match status" value="1"/>
</dbReference>
<feature type="compositionally biased region" description="Basic and acidic residues" evidence="9">
    <location>
        <begin position="427"/>
        <end position="452"/>
    </location>
</feature>
<dbReference type="SUPFAM" id="SSF52540">
    <property type="entry name" value="P-loop containing nucleoside triphosphate hydrolases"/>
    <property type="match status" value="2"/>
</dbReference>
<keyword evidence="8" id="KW-0175">Coiled coil</keyword>
<evidence type="ECO:0000256" key="8">
    <source>
        <dbReference type="SAM" id="Coils"/>
    </source>
</evidence>
<feature type="domain" description="ABC transporter" evidence="10">
    <location>
        <begin position="854"/>
        <end position="1071"/>
    </location>
</feature>
<gene>
    <name evidence="11" type="ORF">DPX16_18276</name>
</gene>
<dbReference type="GO" id="GO:0005524">
    <property type="term" value="F:ATP binding"/>
    <property type="evidence" value="ECO:0007669"/>
    <property type="project" value="UniProtKB-KW"/>
</dbReference>
<sequence>MDMEDSAGGARKATKSKLFEFLVHGVRPGMTSGARMPHQGAPMGPPGPPYGGTPPIRPGMPNPALDPNRKRPAPTQPVQPPPVQNRPRNAKRRKMADKILPQRIRELVPESQAYMDLLAFERKLDQTIMRKRVDIQEALKRPMKQKRKLRLYISNTFNPAKPDAEDSEGSIASWELRVEGKLLDDPGKQKRKFSSFFKSLVIELDKDLYGPDNHLVEWHRTPTTQETDGFQVKRPGDVNVRCTLLLMLDYQPPQFKLDPRLARLLGIHTQTRSCIIQALWHVDSNDQKKTACYDIDVEVDDPLKSQMNGFLLSTANQQEIASLDNKIHETIESINQLKIQRDFMLSFSRDPKGYIQDWICSQNRDLKLMTDTVGNPEEERRAEFYNQPWSQEAVSRYFYCKTFRSVLFLGSTAKMPSDLAKKKAAKKKEAAKARQRTKKPEDGVNGEAEKPESQQNGAAEVNVDAESDTHPKRAHRKPPLRERAILNSVIFRDLLHLNGQIHTHTVMSKCLSCLTKELDEFELKKTEARAVTGVLASHPNSTDVHISSLSLTFHGQELLSDTSLELNSGRRYGLIGLNGTGKSMLLSAIGHREVPIPEHIDIYHLTREMAPSEKTALQCVMEVDEARIQLEREAERLAHEDSECEKLMELYERLEELDADKAEMRASRILHGLGFTASMQQKKLKDFSGGWRMRVALARALFLKPFMLLLDEPTNHLDLDACVWLEEELSQFKRILVLISHSQDFLNGVCTNIINLHQRKLKYYTGNYDQYVKTREELEENQMKRFNWEQDQIAHMKNYIARFGHGSAKLARQAQSKEKTLQKMVASGLTERVVNDKTLSFYFPPCGKIPPPVIMVQNVSFRYSESTPYIYKNLEFGIDLDTRVALVGPNGAGKSTLLKLLTGELLPSDGMIRKHSHVKIGRYHQHLTEQLELDLSPLEYMMKCYPEIKEKEEMRKIIGRYGLTGKQQVSPIRNLSDGQKCRVCFAWLAWQNPHMLFLDEPTNHLDIETIDALAEAINEFDGGMMLVSHDFRLIQQVAQEIWVCEKQTITKWNRDILAYKEHLKSKIDKQMHDL</sequence>
<dbReference type="AlphaFoldDB" id="A0A3N0YEA4"/>
<reference evidence="11 12" key="1">
    <citation type="submission" date="2018-10" db="EMBL/GenBank/DDBJ databases">
        <title>Genome assembly for a Yunnan-Guizhou Plateau 3E fish, Anabarilius grahami (Regan), and its evolutionary and genetic applications.</title>
        <authorList>
            <person name="Jiang W."/>
        </authorList>
    </citation>
    <scope>NUCLEOTIDE SEQUENCE [LARGE SCALE GENOMIC DNA]</scope>
    <source>
        <strain evidence="11">AG-KIZ</strain>
        <tissue evidence="11">Muscle</tissue>
    </source>
</reference>
<dbReference type="Gene3D" id="3.40.50.300">
    <property type="entry name" value="P-loop containing nucleotide triphosphate hydrolases"/>
    <property type="match status" value="2"/>
</dbReference>
<feature type="region of interest" description="Disordered" evidence="9">
    <location>
        <begin position="419"/>
        <end position="478"/>
    </location>
</feature>
<evidence type="ECO:0000256" key="2">
    <source>
        <dbReference type="ARBA" id="ARBA00022553"/>
    </source>
</evidence>
<evidence type="ECO:0000256" key="3">
    <source>
        <dbReference type="ARBA" id="ARBA00022737"/>
    </source>
</evidence>
<keyword evidence="6" id="KW-0007">Acetylation</keyword>
<evidence type="ECO:0000256" key="6">
    <source>
        <dbReference type="ARBA" id="ARBA00022990"/>
    </source>
</evidence>
<evidence type="ECO:0000256" key="5">
    <source>
        <dbReference type="ARBA" id="ARBA00022840"/>
    </source>
</evidence>
<feature type="coiled-coil region" evidence="8">
    <location>
        <begin position="620"/>
        <end position="667"/>
    </location>
</feature>
<proteinExistence type="inferred from homology"/>
<feature type="compositionally biased region" description="Pro residues" evidence="9">
    <location>
        <begin position="74"/>
        <end position="84"/>
    </location>
</feature>
<dbReference type="InterPro" id="IPR050611">
    <property type="entry name" value="ABCF"/>
</dbReference>
<evidence type="ECO:0000256" key="1">
    <source>
        <dbReference type="ARBA" id="ARBA00011054"/>
    </source>
</evidence>
<feature type="region of interest" description="Disordered" evidence="9">
    <location>
        <begin position="28"/>
        <end position="97"/>
    </location>
</feature>
<comment type="caution">
    <text evidence="11">The sequence shown here is derived from an EMBL/GenBank/DDBJ whole genome shotgun (WGS) entry which is preliminary data.</text>
</comment>
<keyword evidence="4" id="KW-0547">Nucleotide-binding</keyword>
<dbReference type="CDD" id="cd03221">
    <property type="entry name" value="ABCF_EF-3"/>
    <property type="match status" value="2"/>
</dbReference>
<evidence type="ECO:0000256" key="4">
    <source>
        <dbReference type="ARBA" id="ARBA00022741"/>
    </source>
</evidence>
<name>A0A3N0YEA4_ANAGA</name>
<evidence type="ECO:0000256" key="7">
    <source>
        <dbReference type="ARBA" id="ARBA00073918"/>
    </source>
</evidence>
<comment type="similarity">
    <text evidence="1">Belongs to the ABC transporter superfamily. ABCF family. EF3 subfamily.</text>
</comment>
<dbReference type="PANTHER" id="PTHR19211:SF15">
    <property type="entry name" value="ATP-BINDING CASSETTE SUB-FAMILY F MEMBER 2"/>
    <property type="match status" value="1"/>
</dbReference>
<dbReference type="SMART" id="SM00382">
    <property type="entry name" value="AAA"/>
    <property type="match status" value="2"/>
</dbReference>
<dbReference type="InterPro" id="IPR027417">
    <property type="entry name" value="P-loop_NTPase"/>
</dbReference>
<dbReference type="PROSITE" id="PS50893">
    <property type="entry name" value="ABC_TRANSPORTER_2"/>
    <property type="match status" value="2"/>
</dbReference>
<keyword evidence="2" id="KW-0597">Phosphoprotein</keyword>
<evidence type="ECO:0000259" key="10">
    <source>
        <dbReference type="PROSITE" id="PS50893"/>
    </source>
</evidence>
<evidence type="ECO:0000313" key="11">
    <source>
        <dbReference type="EMBL" id="ROL44565.1"/>
    </source>
</evidence>
<evidence type="ECO:0000256" key="9">
    <source>
        <dbReference type="SAM" id="MobiDB-lite"/>
    </source>
</evidence>